<gene>
    <name evidence="2" type="ORF">MNOR_LOCUS29030</name>
</gene>
<reference evidence="2 3" key="1">
    <citation type="submission" date="2024-05" db="EMBL/GenBank/DDBJ databases">
        <authorList>
            <person name="Wallberg A."/>
        </authorList>
    </citation>
    <scope>NUCLEOTIDE SEQUENCE [LARGE SCALE GENOMIC DNA]</scope>
</reference>
<comment type="caution">
    <text evidence="2">The sequence shown here is derived from an EMBL/GenBank/DDBJ whole genome shotgun (WGS) entry which is preliminary data.</text>
</comment>
<dbReference type="Proteomes" id="UP001497623">
    <property type="component" value="Unassembled WGS sequence"/>
</dbReference>
<evidence type="ECO:0000259" key="1">
    <source>
        <dbReference type="Pfam" id="PF20478"/>
    </source>
</evidence>
<proteinExistence type="predicted"/>
<evidence type="ECO:0000313" key="2">
    <source>
        <dbReference type="EMBL" id="CAL4142126.1"/>
    </source>
</evidence>
<keyword evidence="3" id="KW-1185">Reference proteome</keyword>
<dbReference type="InterPro" id="IPR046815">
    <property type="entry name" value="P2RX7_C"/>
</dbReference>
<dbReference type="Pfam" id="PF20478">
    <property type="entry name" value="P2RX7_C"/>
    <property type="match status" value="1"/>
</dbReference>
<sequence>MAAGGSGDHSLQPYLYEPMAISSPASLNNDVGGDRRHLEGWVKENIWRTGNKDWCLCDHCHSMEIVEESMCCREIKSMWKLVENLEPQQDIKCLTLHPGFEASVLNPWALQLAYYSFCQAHGPLVMKKNENFRYCAYRQIVRWAHGVVGRTVRKPIPACVLNAIRKTYPNHEGSYKRFRWPELVNPFE</sequence>
<organism evidence="2 3">
    <name type="scientific">Meganyctiphanes norvegica</name>
    <name type="common">Northern krill</name>
    <name type="synonym">Thysanopoda norvegica</name>
    <dbReference type="NCBI Taxonomy" id="48144"/>
    <lineage>
        <taxon>Eukaryota</taxon>
        <taxon>Metazoa</taxon>
        <taxon>Ecdysozoa</taxon>
        <taxon>Arthropoda</taxon>
        <taxon>Crustacea</taxon>
        <taxon>Multicrustacea</taxon>
        <taxon>Malacostraca</taxon>
        <taxon>Eumalacostraca</taxon>
        <taxon>Eucarida</taxon>
        <taxon>Euphausiacea</taxon>
        <taxon>Euphausiidae</taxon>
        <taxon>Meganyctiphanes</taxon>
    </lineage>
</organism>
<feature type="domain" description="P2X purinoreceptor 7 intracellular" evidence="1">
    <location>
        <begin position="49"/>
        <end position="179"/>
    </location>
</feature>
<evidence type="ECO:0000313" key="3">
    <source>
        <dbReference type="Proteomes" id="UP001497623"/>
    </source>
</evidence>
<dbReference type="PANTHER" id="PTHR36981">
    <property type="entry name" value="ZGC:195170"/>
    <property type="match status" value="1"/>
</dbReference>
<accession>A0AAV2RSY1</accession>
<dbReference type="EMBL" id="CAXKWB010032973">
    <property type="protein sequence ID" value="CAL4142126.1"/>
    <property type="molecule type" value="Genomic_DNA"/>
</dbReference>
<protein>
    <recommendedName>
        <fullName evidence="1">P2X purinoreceptor 7 intracellular domain-containing protein</fullName>
    </recommendedName>
</protein>
<dbReference type="AlphaFoldDB" id="A0AAV2RSY1"/>
<dbReference type="PANTHER" id="PTHR36981:SF1">
    <property type="entry name" value="P2X PURINORECEPTOR 7 INTRACELLULAR DOMAIN-CONTAINING PROTEIN"/>
    <property type="match status" value="1"/>
</dbReference>
<name>A0AAV2RSY1_MEGNR</name>